<evidence type="ECO:0000256" key="1">
    <source>
        <dbReference type="SAM" id="Phobius"/>
    </source>
</evidence>
<dbReference type="RefSeq" id="WP_229344452.1">
    <property type="nucleotide sequence ID" value="NZ_JAINUL010000001.1"/>
</dbReference>
<keyword evidence="1" id="KW-1133">Transmembrane helix</keyword>
<dbReference type="Proteomes" id="UP001520654">
    <property type="component" value="Unassembled WGS sequence"/>
</dbReference>
<protein>
    <submittedName>
        <fullName evidence="2">Uncharacterized protein</fullName>
    </submittedName>
</protein>
<evidence type="ECO:0000313" key="2">
    <source>
        <dbReference type="EMBL" id="MCC0100637.1"/>
    </source>
</evidence>
<sequence>MNIPMAVRWALLACAGLNFFFALKALHRMRLASPGHRTGPGLDALDHALGTVLISTLAAGGDHPAVVFAALTLLLPVMLWKIVPEAHARREPKGRTPAEAG</sequence>
<keyword evidence="3" id="KW-1185">Reference proteome</keyword>
<evidence type="ECO:0000313" key="3">
    <source>
        <dbReference type="Proteomes" id="UP001520654"/>
    </source>
</evidence>
<reference evidence="2 3" key="1">
    <citation type="submission" date="2021-08" db="EMBL/GenBank/DDBJ databases">
        <title>Genomic Architecture of Streptomyces flavotricini NGL1 and Streptomyces erythrochromogenes HMS4 With Differential Plant Beneficial attributes and laccase production capabilities.</title>
        <authorList>
            <person name="Salwan R."/>
            <person name="Kaur R."/>
            <person name="Sharma V."/>
        </authorList>
    </citation>
    <scope>NUCLEOTIDE SEQUENCE [LARGE SCALE GENOMIC DNA]</scope>
    <source>
        <strain evidence="2 3">NGL1</strain>
    </source>
</reference>
<name>A0ABS8EHY0_9ACTN</name>
<dbReference type="EMBL" id="JAINUL010000001">
    <property type="protein sequence ID" value="MCC0100637.1"/>
    <property type="molecule type" value="Genomic_DNA"/>
</dbReference>
<accession>A0ABS8EHY0</accession>
<gene>
    <name evidence="2" type="ORF">K7B10_38960</name>
</gene>
<keyword evidence="1" id="KW-0812">Transmembrane</keyword>
<proteinExistence type="predicted"/>
<organism evidence="2 3">
    <name type="scientific">Streptomyces flavotricini</name>
    <dbReference type="NCBI Taxonomy" id="66888"/>
    <lineage>
        <taxon>Bacteria</taxon>
        <taxon>Bacillati</taxon>
        <taxon>Actinomycetota</taxon>
        <taxon>Actinomycetes</taxon>
        <taxon>Kitasatosporales</taxon>
        <taxon>Streptomycetaceae</taxon>
        <taxon>Streptomyces</taxon>
    </lineage>
</organism>
<comment type="caution">
    <text evidence="2">The sequence shown here is derived from an EMBL/GenBank/DDBJ whole genome shotgun (WGS) entry which is preliminary data.</text>
</comment>
<feature type="transmembrane region" description="Helical" evidence="1">
    <location>
        <begin position="6"/>
        <end position="23"/>
    </location>
</feature>
<keyword evidence="1" id="KW-0472">Membrane</keyword>